<accession>A0A0E9Q9U5</accession>
<dbReference type="EMBL" id="GBXM01095709">
    <property type="protein sequence ID" value="JAH12868.1"/>
    <property type="molecule type" value="Transcribed_RNA"/>
</dbReference>
<sequence length="37" mass="4099">MCIVASSQPVSSFNSIMLGKWRTSLKLNFVILSLLTL</sequence>
<proteinExistence type="predicted"/>
<organism evidence="1">
    <name type="scientific">Anguilla anguilla</name>
    <name type="common">European freshwater eel</name>
    <name type="synonym">Muraena anguilla</name>
    <dbReference type="NCBI Taxonomy" id="7936"/>
    <lineage>
        <taxon>Eukaryota</taxon>
        <taxon>Metazoa</taxon>
        <taxon>Chordata</taxon>
        <taxon>Craniata</taxon>
        <taxon>Vertebrata</taxon>
        <taxon>Euteleostomi</taxon>
        <taxon>Actinopterygii</taxon>
        <taxon>Neopterygii</taxon>
        <taxon>Teleostei</taxon>
        <taxon>Anguilliformes</taxon>
        <taxon>Anguillidae</taxon>
        <taxon>Anguilla</taxon>
    </lineage>
</organism>
<protein>
    <submittedName>
        <fullName evidence="1">Uncharacterized protein</fullName>
    </submittedName>
</protein>
<evidence type="ECO:0000313" key="1">
    <source>
        <dbReference type="EMBL" id="JAH12868.1"/>
    </source>
</evidence>
<dbReference type="AlphaFoldDB" id="A0A0E9Q9U5"/>
<reference evidence="1" key="2">
    <citation type="journal article" date="2015" name="Fish Shellfish Immunol.">
        <title>Early steps in the European eel (Anguilla anguilla)-Vibrio vulnificus interaction in the gills: Role of the RtxA13 toxin.</title>
        <authorList>
            <person name="Callol A."/>
            <person name="Pajuelo D."/>
            <person name="Ebbesson L."/>
            <person name="Teles M."/>
            <person name="MacKenzie S."/>
            <person name="Amaro C."/>
        </authorList>
    </citation>
    <scope>NUCLEOTIDE SEQUENCE</scope>
</reference>
<name>A0A0E9Q9U5_ANGAN</name>
<reference evidence="1" key="1">
    <citation type="submission" date="2014-11" db="EMBL/GenBank/DDBJ databases">
        <authorList>
            <person name="Amaro Gonzalez C."/>
        </authorList>
    </citation>
    <scope>NUCLEOTIDE SEQUENCE</scope>
</reference>